<dbReference type="PANTHER" id="PTHR35174:SF4">
    <property type="entry name" value="BLL7163 PROTEIN"/>
    <property type="match status" value="1"/>
</dbReference>
<name>A0AAJ5T736_9BURK</name>
<dbReference type="GeneID" id="71057547"/>
<evidence type="ECO:0000313" key="4">
    <source>
        <dbReference type="Proteomes" id="UP000268684"/>
    </source>
</evidence>
<reference evidence="3 4" key="1">
    <citation type="submission" date="2017-11" db="EMBL/GenBank/DDBJ databases">
        <authorList>
            <person name="Seth-Smith MB H."/>
        </authorList>
    </citation>
    <scope>NUCLEOTIDE SEQUENCE [LARGE SCALE GENOMIC DNA]</scope>
    <source>
        <strain evidence="3">E</strain>
    </source>
</reference>
<organism evidence="3 4">
    <name type="scientific">Burkholderia stabilis</name>
    <dbReference type="NCBI Taxonomy" id="95485"/>
    <lineage>
        <taxon>Bacteria</taxon>
        <taxon>Pseudomonadati</taxon>
        <taxon>Pseudomonadota</taxon>
        <taxon>Betaproteobacteria</taxon>
        <taxon>Burkholderiales</taxon>
        <taxon>Burkholderiaceae</taxon>
        <taxon>Burkholderia</taxon>
        <taxon>Burkholderia cepacia complex</taxon>
    </lineage>
</organism>
<evidence type="ECO:0000313" key="3">
    <source>
        <dbReference type="EMBL" id="VBB14927.1"/>
    </source>
</evidence>
<dbReference type="Gene3D" id="3.30.70.1060">
    <property type="entry name" value="Dimeric alpha+beta barrel"/>
    <property type="match status" value="1"/>
</dbReference>
<proteinExistence type="inferred from homology"/>
<evidence type="ECO:0000256" key="1">
    <source>
        <dbReference type="ARBA" id="ARBA00007689"/>
    </source>
</evidence>
<dbReference type="InterPro" id="IPR005545">
    <property type="entry name" value="YCII"/>
</dbReference>
<evidence type="ECO:0000259" key="2">
    <source>
        <dbReference type="Pfam" id="PF03795"/>
    </source>
</evidence>
<feature type="domain" description="YCII-related" evidence="2">
    <location>
        <begin position="1"/>
        <end position="108"/>
    </location>
</feature>
<dbReference type="Pfam" id="PF03795">
    <property type="entry name" value="YCII"/>
    <property type="match status" value="1"/>
</dbReference>
<gene>
    <name evidence="3" type="ORF">BSTAB16_5118</name>
</gene>
<dbReference type="EMBL" id="LR025743">
    <property type="protein sequence ID" value="VBB14927.1"/>
    <property type="molecule type" value="Genomic_DNA"/>
</dbReference>
<dbReference type="PANTHER" id="PTHR35174">
    <property type="entry name" value="BLL7171 PROTEIN-RELATED"/>
    <property type="match status" value="1"/>
</dbReference>
<keyword evidence="4" id="KW-1185">Reference proteome</keyword>
<sequence>MRVMVIVKATADSEADRMPDTELLAAMGRFNEELASAGILLAADGLRASSYGKRVHFSGKNRTVTDGPFAKTTELVAGYWLWQVKSIEEAVEWVKRCPNPMPGDSDIEIRPLFELEDFGEEFTSALQEQETRIQAEIDARQKP</sequence>
<comment type="similarity">
    <text evidence="1">Belongs to the YciI family.</text>
</comment>
<dbReference type="RefSeq" id="WP_122170281.1">
    <property type="nucleotide sequence ID" value="NZ_LR025743.1"/>
</dbReference>
<dbReference type="AlphaFoldDB" id="A0AAJ5T736"/>
<dbReference type="SUPFAM" id="SSF54909">
    <property type="entry name" value="Dimeric alpha+beta barrel"/>
    <property type="match status" value="1"/>
</dbReference>
<dbReference type="InterPro" id="IPR011008">
    <property type="entry name" value="Dimeric_a/b-barrel"/>
</dbReference>
<dbReference type="Proteomes" id="UP000268684">
    <property type="component" value="Chromosome II"/>
</dbReference>
<protein>
    <submittedName>
        <fullName evidence="3">Uncharacterized protein conserved in bacteria,YCII-related domain</fullName>
    </submittedName>
</protein>
<accession>A0AAJ5T736</accession>